<keyword evidence="4" id="KW-1185">Reference proteome</keyword>
<keyword evidence="1" id="KW-0732">Signal</keyword>
<reference evidence="3 4" key="1">
    <citation type="submission" date="2017-10" db="EMBL/GenBank/DDBJ databases">
        <title>The draft genome sequence of Lewinella nigricans NBRC 102662.</title>
        <authorList>
            <person name="Wang K."/>
        </authorList>
    </citation>
    <scope>NUCLEOTIDE SEQUENCE [LARGE SCALE GENOMIC DNA]</scope>
    <source>
        <strain evidence="3 4">NBRC 102662</strain>
    </source>
</reference>
<evidence type="ECO:0000313" key="3">
    <source>
        <dbReference type="EMBL" id="PHN04626.1"/>
    </source>
</evidence>
<dbReference type="OrthoDB" id="1495281at2"/>
<evidence type="ECO:0000256" key="1">
    <source>
        <dbReference type="SAM" id="SignalP"/>
    </source>
</evidence>
<protein>
    <recommendedName>
        <fullName evidence="2">Lipocalin-like domain-containing protein</fullName>
    </recommendedName>
</protein>
<sequence length="122" mass="13059">MNKFSLLITALICFMTVSLSAQSIVGKWKFEFPTDQGTMVMAADIKADGTYALDFGNDGSVETTGKYTQDGNTMTIQDDGGDCTGKGVYQVSVDGDTMTMVRVSDECANRGGPEGKMVTTRL</sequence>
<dbReference type="Proteomes" id="UP000223913">
    <property type="component" value="Unassembled WGS sequence"/>
</dbReference>
<evidence type="ECO:0000313" key="4">
    <source>
        <dbReference type="Proteomes" id="UP000223913"/>
    </source>
</evidence>
<feature type="chain" id="PRO_5013356628" description="Lipocalin-like domain-containing protein" evidence="1">
    <location>
        <begin position="22"/>
        <end position="122"/>
    </location>
</feature>
<organism evidence="3 4">
    <name type="scientific">Flavilitoribacter nigricans (strain ATCC 23147 / DSM 23189 / NBRC 102662 / NCIMB 1420 / SS-2)</name>
    <name type="common">Lewinella nigricans</name>
    <dbReference type="NCBI Taxonomy" id="1122177"/>
    <lineage>
        <taxon>Bacteria</taxon>
        <taxon>Pseudomonadati</taxon>
        <taxon>Bacteroidota</taxon>
        <taxon>Saprospiria</taxon>
        <taxon>Saprospirales</taxon>
        <taxon>Lewinellaceae</taxon>
        <taxon>Flavilitoribacter</taxon>
    </lineage>
</organism>
<accession>A0A2D0N8A1</accession>
<feature type="signal peptide" evidence="1">
    <location>
        <begin position="1"/>
        <end position="21"/>
    </location>
</feature>
<feature type="domain" description="Lipocalin-like" evidence="2">
    <location>
        <begin position="24"/>
        <end position="99"/>
    </location>
</feature>
<dbReference type="AlphaFoldDB" id="A0A2D0N8A1"/>
<dbReference type="RefSeq" id="WP_099152199.1">
    <property type="nucleotide sequence ID" value="NZ_PDUD01000025.1"/>
</dbReference>
<proteinExistence type="predicted"/>
<dbReference type="InterPro" id="IPR024311">
    <property type="entry name" value="Lipocalin-like"/>
</dbReference>
<evidence type="ECO:0000259" key="2">
    <source>
        <dbReference type="Pfam" id="PF13648"/>
    </source>
</evidence>
<dbReference type="Pfam" id="PF13648">
    <property type="entry name" value="Lipocalin_4"/>
    <property type="match status" value="1"/>
</dbReference>
<name>A0A2D0N8A1_FLAN2</name>
<comment type="caution">
    <text evidence="3">The sequence shown here is derived from an EMBL/GenBank/DDBJ whole genome shotgun (WGS) entry which is preliminary data.</text>
</comment>
<gene>
    <name evidence="3" type="ORF">CRP01_21735</name>
</gene>
<dbReference type="EMBL" id="PDUD01000025">
    <property type="protein sequence ID" value="PHN04626.1"/>
    <property type="molecule type" value="Genomic_DNA"/>
</dbReference>